<reference evidence="1 2" key="1">
    <citation type="submission" date="2015-07" db="EMBL/GenBank/DDBJ databases">
        <title>High-quality genome of monoxenous trypanosomatid Leptomonas pyrrhocoris.</title>
        <authorList>
            <person name="Flegontov P."/>
            <person name="Butenko A."/>
            <person name="Firsov S."/>
            <person name="Vlcek C."/>
            <person name="Logacheva M.D."/>
            <person name="Field M."/>
            <person name="Filatov D."/>
            <person name="Flegontova O."/>
            <person name="Gerasimov E."/>
            <person name="Jackson A.P."/>
            <person name="Kelly S."/>
            <person name="Opperdoes F."/>
            <person name="O'Reilly A."/>
            <person name="Votypka J."/>
            <person name="Yurchenko V."/>
            <person name="Lukes J."/>
        </authorList>
    </citation>
    <scope>NUCLEOTIDE SEQUENCE [LARGE SCALE GENOMIC DNA]</scope>
    <source>
        <strain evidence="1">H10</strain>
    </source>
</reference>
<comment type="caution">
    <text evidence="1">The sequence shown here is derived from an EMBL/GenBank/DDBJ whole genome shotgun (WGS) entry which is preliminary data.</text>
</comment>
<dbReference type="RefSeq" id="XP_015660858.1">
    <property type="nucleotide sequence ID" value="XM_015800851.1"/>
</dbReference>
<dbReference type="OMA" id="YARFRWA"/>
<proteinExistence type="predicted"/>
<keyword evidence="2" id="KW-1185">Reference proteome</keyword>
<dbReference type="OrthoDB" id="262751at2759"/>
<dbReference type="AlphaFoldDB" id="A0A0M9G598"/>
<dbReference type="GeneID" id="26903782"/>
<protein>
    <submittedName>
        <fullName evidence="1">Uncharacterized protein</fullName>
    </submittedName>
</protein>
<organism evidence="1 2">
    <name type="scientific">Leptomonas pyrrhocoris</name>
    <name type="common">Firebug parasite</name>
    <dbReference type="NCBI Taxonomy" id="157538"/>
    <lineage>
        <taxon>Eukaryota</taxon>
        <taxon>Discoba</taxon>
        <taxon>Euglenozoa</taxon>
        <taxon>Kinetoplastea</taxon>
        <taxon>Metakinetoplastina</taxon>
        <taxon>Trypanosomatida</taxon>
        <taxon>Trypanosomatidae</taxon>
        <taxon>Leishmaniinae</taxon>
        <taxon>Leptomonas</taxon>
    </lineage>
</organism>
<dbReference type="VEuPathDB" id="TriTrypDB:LpyrH10_05_3510"/>
<evidence type="ECO:0000313" key="2">
    <source>
        <dbReference type="Proteomes" id="UP000037923"/>
    </source>
</evidence>
<name>A0A0M9G598_LEPPY</name>
<evidence type="ECO:0000313" key="1">
    <source>
        <dbReference type="EMBL" id="KPA82419.1"/>
    </source>
</evidence>
<accession>A0A0M9G598</accession>
<dbReference type="EMBL" id="LGTL01000005">
    <property type="protein sequence ID" value="KPA82419.1"/>
    <property type="molecule type" value="Genomic_DNA"/>
</dbReference>
<gene>
    <name evidence="1" type="ORF">ABB37_03491</name>
</gene>
<sequence>MSSLLSDEPLSLTLLKHELERLTPQHSALQSGAEEDRAAAHLCNKIVSSSSKLASSSDAIASKEAAEAFMTTSSDILTSMHRLILLTSKVHENGKEDTDGGKGPAGDAAASLHPQLSRCTGAWAKWMVYVPCLPHFYASCIAVRLPALLASVSARGSSHVWGSFFGETAECTLQLLLRASRTLPPEVLGRYLPPRSLQPPWKVLVTCAQFSWASNRLCGVLESEGYTTPSSSNGAAVHDQLQRASVNPVFFEVQERVELAHADQFARDVLLFSYDSVNWKAGNAVPTVKSVAPSMWCLFLRCRSLALHGLTEQRQDAPSLSFFQDGVARRLTARVLQRSIDGIRSCLARNATDMHADRVEQLTTRDVPCVVLITRLWYLYLQPYPTLLKTLHASLVRLVNTAVELRNPLTIEEISIGVGAHVDEELDEHARHVEAEEHEQAKREAARANCFLDVVWDVEPLQEYEVLLDVAGVPWSPSFSRAAAIQAVLDERVVVTTVE</sequence>
<dbReference type="Proteomes" id="UP000037923">
    <property type="component" value="Unassembled WGS sequence"/>
</dbReference>